<dbReference type="InterPro" id="IPR036188">
    <property type="entry name" value="FAD/NAD-bd_sf"/>
</dbReference>
<dbReference type="SUPFAM" id="SSF56425">
    <property type="entry name" value="Succinate dehydrogenase/fumarate reductase flavoprotein, catalytic domain"/>
    <property type="match status" value="1"/>
</dbReference>
<dbReference type="Proteomes" id="UP000337909">
    <property type="component" value="Unassembled WGS sequence"/>
</dbReference>
<dbReference type="InterPro" id="IPR012831">
    <property type="entry name" value="CobZ"/>
</dbReference>
<dbReference type="NCBIfam" id="NF011656">
    <property type="entry name" value="PRK15075.1"/>
    <property type="match status" value="1"/>
</dbReference>
<evidence type="ECO:0000259" key="14">
    <source>
        <dbReference type="Pfam" id="PF00890"/>
    </source>
</evidence>
<evidence type="ECO:0000256" key="2">
    <source>
        <dbReference type="ARBA" id="ARBA00004429"/>
    </source>
</evidence>
<keyword evidence="12 13" id="KW-0472">Membrane</keyword>
<comment type="subcellular location">
    <subcellularLocation>
        <location evidence="2">Cell inner membrane</location>
        <topology evidence="2">Multi-pass membrane protein</topology>
    </subcellularLocation>
</comment>
<dbReference type="Pfam" id="PF00083">
    <property type="entry name" value="Sugar_tr"/>
    <property type="match status" value="1"/>
</dbReference>
<dbReference type="InterPro" id="IPR005829">
    <property type="entry name" value="Sugar_transporter_CS"/>
</dbReference>
<evidence type="ECO:0000256" key="3">
    <source>
        <dbReference type="ARBA" id="ARBA00008240"/>
    </source>
</evidence>
<dbReference type="PANTHER" id="PTHR43528:SF6">
    <property type="entry name" value="CITRATE-PROTON SYMPORTER"/>
    <property type="match status" value="1"/>
</dbReference>
<dbReference type="InterPro" id="IPR005828">
    <property type="entry name" value="MFS_sugar_transport-like"/>
</dbReference>
<evidence type="ECO:0000256" key="6">
    <source>
        <dbReference type="ARBA" id="ARBA00022519"/>
    </source>
</evidence>
<sequence>MIDVLIIGGGNAALCAALMAREAGASVMLLEASPKIWRGGNSQHTRNLRCMHDEPQDVLIDAYPEEEYWQDLLKVTGGLTDEKLARIAIRASSSCRDWMRSHGVHFQPPLSGALHVARTNAFFMGGGKALVNAYFRSAERLGVKVRYNTQVTDIELDEGKFVAAHVGEHEVDGQRFAAERIEARACVLAAGGFESNREWLREAWGQNERGEWPSDNFLIRGTRFNTGILLRRMLDLGADVIGDPTQAHMVAIDARAPLYDGGICTRIDCVSLGVVVNRDGERFYDEGEDFWPKRYAIWGRLVAGQPGQQAYSIIDQQAIGRFMPPVFPGTTANTLQDLARQLKLPQEKFVKTVEDYNSACHTGFYTSWQSASQQVAIVVAAALGYTINATMQAAEIAEWGWRIPFFIGCVIIPFIFIIRRSLEETEAFTARHHRPTTREVFRSMRDNWRTVLAGGLLASMTTTTFYLITVYTPTFGRTVLNLSTTDSLVVTLLVGVSNFIWLPIGGALSDRIGRRPLLLAISLLCIFTAYPAMHWLAEAASFERLLAVLLYFSFFFGIYNGAMVAALTEVMPQNVRVVGFSLAFSLATAVFGGFTPAISTLLVQATGDKASPAYWLMFAAMCGFTATTILYRRQKNLAVKVA</sequence>
<evidence type="ECO:0000313" key="16">
    <source>
        <dbReference type="Proteomes" id="UP000337909"/>
    </source>
</evidence>
<proteinExistence type="inferred from homology"/>
<name>A0A5E7C1Z4_PSEFL</name>
<dbReference type="NCBIfam" id="TIGR02485">
    <property type="entry name" value="CobZ_N-term"/>
    <property type="match status" value="1"/>
</dbReference>
<dbReference type="AlphaFoldDB" id="A0A5E7C1Z4"/>
<keyword evidence="9" id="KW-0769">Symport</keyword>
<dbReference type="NCBIfam" id="NF006130">
    <property type="entry name" value="PRK08274.1"/>
    <property type="match status" value="1"/>
</dbReference>
<evidence type="ECO:0000256" key="10">
    <source>
        <dbReference type="ARBA" id="ARBA00022989"/>
    </source>
</evidence>
<feature type="transmembrane region" description="Helical" evidence="13">
    <location>
        <begin position="516"/>
        <end position="533"/>
    </location>
</feature>
<evidence type="ECO:0000256" key="11">
    <source>
        <dbReference type="ARBA" id="ARBA00023002"/>
    </source>
</evidence>
<keyword evidence="10 13" id="KW-1133">Transmembrane helix</keyword>
<dbReference type="InterPro" id="IPR003953">
    <property type="entry name" value="FAD-dep_OxRdtase_2_FAD-bd"/>
</dbReference>
<evidence type="ECO:0000256" key="12">
    <source>
        <dbReference type="ARBA" id="ARBA00023136"/>
    </source>
</evidence>
<feature type="transmembrane region" description="Helical" evidence="13">
    <location>
        <begin position="448"/>
        <end position="468"/>
    </location>
</feature>
<dbReference type="PROSITE" id="PS00216">
    <property type="entry name" value="SUGAR_TRANSPORT_1"/>
    <property type="match status" value="1"/>
</dbReference>
<comment type="similarity">
    <text evidence="3">Belongs to the major facilitator superfamily. Metabolite:H+ Symporter (MHS) family (TC 2.A.1.6) family.</text>
</comment>
<keyword evidence="4" id="KW-0813">Transport</keyword>
<dbReference type="Gene3D" id="3.50.50.60">
    <property type="entry name" value="FAD/NAD(P)-binding domain"/>
    <property type="match status" value="1"/>
</dbReference>
<dbReference type="InterPro" id="IPR027477">
    <property type="entry name" value="Succ_DH/fumarate_Rdtase_cat_sf"/>
</dbReference>
<dbReference type="Gene3D" id="1.20.1250.20">
    <property type="entry name" value="MFS general substrate transporter like domains"/>
    <property type="match status" value="1"/>
</dbReference>
<dbReference type="InterPro" id="IPR051084">
    <property type="entry name" value="H+-coupled_symporters"/>
</dbReference>
<dbReference type="Gene3D" id="3.90.700.10">
    <property type="entry name" value="Succinate dehydrogenase/fumarate reductase flavoprotein, catalytic domain"/>
    <property type="match status" value="1"/>
</dbReference>
<dbReference type="GO" id="GO:0016491">
    <property type="term" value="F:oxidoreductase activity"/>
    <property type="evidence" value="ECO:0007669"/>
    <property type="project" value="UniProtKB-KW"/>
</dbReference>
<evidence type="ECO:0000256" key="4">
    <source>
        <dbReference type="ARBA" id="ARBA00022448"/>
    </source>
</evidence>
<keyword evidence="11" id="KW-0560">Oxidoreductase</keyword>
<evidence type="ECO:0000256" key="8">
    <source>
        <dbReference type="ARBA" id="ARBA00022692"/>
    </source>
</evidence>
<reference evidence="15 16" key="1">
    <citation type="submission" date="2019-09" db="EMBL/GenBank/DDBJ databases">
        <authorList>
            <person name="Chandra G."/>
            <person name="Truman W A."/>
        </authorList>
    </citation>
    <scope>NUCLEOTIDE SEQUENCE [LARGE SCALE GENOMIC DNA]</scope>
    <source>
        <strain evidence="15">PS691</strain>
    </source>
</reference>
<evidence type="ECO:0000256" key="7">
    <source>
        <dbReference type="ARBA" id="ARBA00022630"/>
    </source>
</evidence>
<gene>
    <name evidence="15" type="ORF">PS691_02458</name>
</gene>
<keyword evidence="6" id="KW-0997">Cell inner membrane</keyword>
<keyword evidence="7" id="KW-0285">Flavoprotein</keyword>
<feature type="transmembrane region" description="Helical" evidence="13">
    <location>
        <begin position="579"/>
        <end position="601"/>
    </location>
</feature>
<dbReference type="FunFam" id="1.20.1250.20:FF:000123">
    <property type="entry name" value="Tricarballylate/proton symporter TcuC"/>
    <property type="match status" value="1"/>
</dbReference>
<dbReference type="RefSeq" id="WP_150642460.1">
    <property type="nucleotide sequence ID" value="NZ_CABVHQ010000020.1"/>
</dbReference>
<protein>
    <recommendedName>
        <fullName evidence="14">FAD-dependent oxidoreductase 2 FAD-binding domain-containing protein</fullName>
    </recommendedName>
</protein>
<feature type="transmembrane region" description="Helical" evidence="13">
    <location>
        <begin position="545"/>
        <end position="567"/>
    </location>
</feature>
<dbReference type="SUPFAM" id="SSF51905">
    <property type="entry name" value="FAD/NAD(P)-binding domain"/>
    <property type="match status" value="1"/>
</dbReference>
<dbReference type="GO" id="GO:0015293">
    <property type="term" value="F:symporter activity"/>
    <property type="evidence" value="ECO:0007669"/>
    <property type="project" value="UniProtKB-KW"/>
</dbReference>
<evidence type="ECO:0000256" key="9">
    <source>
        <dbReference type="ARBA" id="ARBA00022847"/>
    </source>
</evidence>
<dbReference type="GO" id="GO:0005886">
    <property type="term" value="C:plasma membrane"/>
    <property type="evidence" value="ECO:0007669"/>
    <property type="project" value="UniProtKB-SubCell"/>
</dbReference>
<dbReference type="PANTHER" id="PTHR43528">
    <property type="entry name" value="ALPHA-KETOGLUTARATE PERMEASE"/>
    <property type="match status" value="1"/>
</dbReference>
<evidence type="ECO:0000313" key="15">
    <source>
        <dbReference type="EMBL" id="VVN98772.1"/>
    </source>
</evidence>
<keyword evidence="8 13" id="KW-0812">Transmembrane</keyword>
<feature type="transmembrane region" description="Helical" evidence="13">
    <location>
        <begin position="613"/>
        <end position="631"/>
    </location>
</feature>
<feature type="transmembrane region" description="Helical" evidence="13">
    <location>
        <begin position="488"/>
        <end position="509"/>
    </location>
</feature>
<evidence type="ECO:0000256" key="1">
    <source>
        <dbReference type="ARBA" id="ARBA00001974"/>
    </source>
</evidence>
<evidence type="ECO:0000256" key="13">
    <source>
        <dbReference type="SAM" id="Phobius"/>
    </source>
</evidence>
<feature type="domain" description="FAD-dependent oxidoreductase 2 FAD-binding" evidence="14">
    <location>
        <begin position="3"/>
        <end position="367"/>
    </location>
</feature>
<dbReference type="Pfam" id="PF00890">
    <property type="entry name" value="FAD_binding_2"/>
    <property type="match status" value="1"/>
</dbReference>
<dbReference type="SUPFAM" id="SSF103473">
    <property type="entry name" value="MFS general substrate transporter"/>
    <property type="match status" value="1"/>
</dbReference>
<evidence type="ECO:0000256" key="5">
    <source>
        <dbReference type="ARBA" id="ARBA00022475"/>
    </source>
</evidence>
<dbReference type="EMBL" id="CABVHQ010000020">
    <property type="protein sequence ID" value="VVN98772.1"/>
    <property type="molecule type" value="Genomic_DNA"/>
</dbReference>
<feature type="transmembrane region" description="Helical" evidence="13">
    <location>
        <begin position="399"/>
        <end position="418"/>
    </location>
</feature>
<dbReference type="OrthoDB" id="9813348at2"/>
<organism evidence="15 16">
    <name type="scientific">Pseudomonas fluorescens</name>
    <dbReference type="NCBI Taxonomy" id="294"/>
    <lineage>
        <taxon>Bacteria</taxon>
        <taxon>Pseudomonadati</taxon>
        <taxon>Pseudomonadota</taxon>
        <taxon>Gammaproteobacteria</taxon>
        <taxon>Pseudomonadales</taxon>
        <taxon>Pseudomonadaceae</taxon>
        <taxon>Pseudomonas</taxon>
    </lineage>
</organism>
<keyword evidence="5" id="KW-1003">Cell membrane</keyword>
<accession>A0A5E7C1Z4</accession>
<comment type="cofactor">
    <cofactor evidence="1">
        <name>FAD</name>
        <dbReference type="ChEBI" id="CHEBI:57692"/>
    </cofactor>
</comment>
<dbReference type="InterPro" id="IPR036259">
    <property type="entry name" value="MFS_trans_sf"/>
</dbReference>